<keyword evidence="8" id="KW-1185">Reference proteome</keyword>
<comment type="caution">
    <text evidence="7">The sequence shown here is derived from an EMBL/GenBank/DDBJ whole genome shotgun (WGS) entry which is preliminary data.</text>
</comment>
<dbReference type="PANTHER" id="PTHR46512">
    <property type="entry name" value="PEPTIDYLPROLYL ISOMERASE"/>
    <property type="match status" value="1"/>
</dbReference>
<dbReference type="AlphaFoldDB" id="A0A8J2RS25"/>
<keyword evidence="6" id="KW-0802">TPR repeat</keyword>
<dbReference type="PROSITE" id="PS50005">
    <property type="entry name" value="TPR"/>
    <property type="match status" value="1"/>
</dbReference>
<sequence>MNTNLGLINSVSPDASVSSNLSKRTEDKVWLANSLKLEGNKFFKQENLKEAIRHYHRALLYIKGVESDGSNMLKNLSAAFTETIKVKEFEEIIDPRILEQNKQLKIDCYNNLSACLLKTEQPDFEKIVFYCDEAIKLSPCNPKTHFRMAQALFKLGDYNGALESCHKSLENQPHQDFKVNSLKTSCLAQLSKQTSQEKVLYGKMLGL</sequence>
<keyword evidence="3" id="KW-0697">Rotamase</keyword>
<dbReference type="Gene3D" id="1.25.40.10">
    <property type="entry name" value="Tetratricopeptide repeat domain"/>
    <property type="match status" value="1"/>
</dbReference>
<evidence type="ECO:0000256" key="1">
    <source>
        <dbReference type="ARBA" id="ARBA00000971"/>
    </source>
</evidence>
<evidence type="ECO:0000256" key="5">
    <source>
        <dbReference type="ARBA" id="ARBA00029569"/>
    </source>
</evidence>
<dbReference type="InterPro" id="IPR019734">
    <property type="entry name" value="TPR_rpt"/>
</dbReference>
<feature type="repeat" description="TPR" evidence="6">
    <location>
        <begin position="142"/>
        <end position="175"/>
    </location>
</feature>
<dbReference type="Proteomes" id="UP000789390">
    <property type="component" value="Unassembled WGS sequence"/>
</dbReference>
<reference evidence="7" key="1">
    <citation type="submission" date="2021-11" db="EMBL/GenBank/DDBJ databases">
        <authorList>
            <person name="Schell T."/>
        </authorList>
    </citation>
    <scope>NUCLEOTIDE SEQUENCE</scope>
    <source>
        <strain evidence="7">M5</strain>
    </source>
</reference>
<dbReference type="Pfam" id="PF00515">
    <property type="entry name" value="TPR_1"/>
    <property type="match status" value="1"/>
</dbReference>
<evidence type="ECO:0000256" key="3">
    <source>
        <dbReference type="ARBA" id="ARBA00023110"/>
    </source>
</evidence>
<gene>
    <name evidence="7" type="ORF">DGAL_LOCUS4016</name>
</gene>
<proteinExistence type="predicted"/>
<dbReference type="SUPFAM" id="SSF48452">
    <property type="entry name" value="TPR-like"/>
    <property type="match status" value="1"/>
</dbReference>
<evidence type="ECO:0000256" key="2">
    <source>
        <dbReference type="ARBA" id="ARBA00013194"/>
    </source>
</evidence>
<comment type="catalytic activity">
    <reaction evidence="1">
        <text>[protein]-peptidylproline (omega=180) = [protein]-peptidylproline (omega=0)</text>
        <dbReference type="Rhea" id="RHEA:16237"/>
        <dbReference type="Rhea" id="RHEA-COMP:10747"/>
        <dbReference type="Rhea" id="RHEA-COMP:10748"/>
        <dbReference type="ChEBI" id="CHEBI:83833"/>
        <dbReference type="ChEBI" id="CHEBI:83834"/>
        <dbReference type="EC" id="5.2.1.8"/>
    </reaction>
</comment>
<dbReference type="EC" id="5.2.1.8" evidence="2"/>
<evidence type="ECO:0000256" key="4">
    <source>
        <dbReference type="ARBA" id="ARBA00023235"/>
    </source>
</evidence>
<name>A0A8J2RS25_9CRUS</name>
<dbReference type="PANTHER" id="PTHR46512:SF9">
    <property type="entry name" value="PEPTIDYLPROLYL ISOMERASE"/>
    <property type="match status" value="1"/>
</dbReference>
<dbReference type="SMART" id="SM00028">
    <property type="entry name" value="TPR"/>
    <property type="match status" value="2"/>
</dbReference>
<dbReference type="InterPro" id="IPR011990">
    <property type="entry name" value="TPR-like_helical_dom_sf"/>
</dbReference>
<dbReference type="OrthoDB" id="407558at2759"/>
<dbReference type="EMBL" id="CAKKLH010000064">
    <property type="protein sequence ID" value="CAH0101678.1"/>
    <property type="molecule type" value="Genomic_DNA"/>
</dbReference>
<accession>A0A8J2RS25</accession>
<evidence type="ECO:0000313" key="7">
    <source>
        <dbReference type="EMBL" id="CAH0101678.1"/>
    </source>
</evidence>
<organism evidence="7 8">
    <name type="scientific">Daphnia galeata</name>
    <dbReference type="NCBI Taxonomy" id="27404"/>
    <lineage>
        <taxon>Eukaryota</taxon>
        <taxon>Metazoa</taxon>
        <taxon>Ecdysozoa</taxon>
        <taxon>Arthropoda</taxon>
        <taxon>Crustacea</taxon>
        <taxon>Branchiopoda</taxon>
        <taxon>Diplostraca</taxon>
        <taxon>Cladocera</taxon>
        <taxon>Anomopoda</taxon>
        <taxon>Daphniidae</taxon>
        <taxon>Daphnia</taxon>
    </lineage>
</organism>
<evidence type="ECO:0000313" key="8">
    <source>
        <dbReference type="Proteomes" id="UP000789390"/>
    </source>
</evidence>
<dbReference type="InterPro" id="IPR050754">
    <property type="entry name" value="FKBP4/5/8-like"/>
</dbReference>
<evidence type="ECO:0000256" key="6">
    <source>
        <dbReference type="PROSITE-ProRule" id="PRU00339"/>
    </source>
</evidence>
<protein>
    <recommendedName>
        <fullName evidence="2">peptidylprolyl isomerase</fullName>
        <ecNumber evidence="2">5.2.1.8</ecNumber>
    </recommendedName>
    <alternativeName>
        <fullName evidence="5">Rotamase</fullName>
    </alternativeName>
</protein>
<keyword evidence="4" id="KW-0413">Isomerase</keyword>
<dbReference type="GO" id="GO:0003755">
    <property type="term" value="F:peptidyl-prolyl cis-trans isomerase activity"/>
    <property type="evidence" value="ECO:0007669"/>
    <property type="project" value="UniProtKB-EC"/>
</dbReference>